<evidence type="ECO:0000313" key="3">
    <source>
        <dbReference type="EMBL" id="CAF1159733.1"/>
    </source>
</evidence>
<feature type="domain" description="Tyrosine-protein kinase ephrin type A/B receptor-like" evidence="1">
    <location>
        <begin position="72"/>
        <end position="99"/>
    </location>
</feature>
<keyword evidence="4" id="KW-1185">Reference proteome</keyword>
<accession>A0A814TBC9</accession>
<proteinExistence type="predicted"/>
<dbReference type="Gene3D" id="2.10.50.10">
    <property type="entry name" value="Tumor Necrosis Factor Receptor, subunit A, domain 2"/>
    <property type="match status" value="2"/>
</dbReference>
<dbReference type="EMBL" id="CAJNOI010000102">
    <property type="protein sequence ID" value="CAF1061349.1"/>
    <property type="molecule type" value="Genomic_DNA"/>
</dbReference>
<evidence type="ECO:0000313" key="4">
    <source>
        <dbReference type="Proteomes" id="UP000663832"/>
    </source>
</evidence>
<dbReference type="InterPro" id="IPR009030">
    <property type="entry name" value="Growth_fac_rcpt_cys_sf"/>
</dbReference>
<dbReference type="OrthoDB" id="439917at2759"/>
<dbReference type="SMART" id="SM01411">
    <property type="entry name" value="Ephrin_rec_like"/>
    <property type="match status" value="3"/>
</dbReference>
<comment type="caution">
    <text evidence="3">The sequence shown here is derived from an EMBL/GenBank/DDBJ whole genome shotgun (WGS) entry which is preliminary data.</text>
</comment>
<dbReference type="Proteomes" id="UP000663832">
    <property type="component" value="Unassembled WGS sequence"/>
</dbReference>
<dbReference type="Pfam" id="PF07699">
    <property type="entry name" value="Ephrin_rec_like"/>
    <property type="match status" value="2"/>
</dbReference>
<reference evidence="3" key="1">
    <citation type="submission" date="2021-02" db="EMBL/GenBank/DDBJ databases">
        <authorList>
            <person name="Nowell W R."/>
        </authorList>
    </citation>
    <scope>NUCLEOTIDE SEQUENCE</scope>
</reference>
<protein>
    <recommendedName>
        <fullName evidence="1">Tyrosine-protein kinase ephrin type A/B receptor-like domain-containing protein</fullName>
    </recommendedName>
</protein>
<dbReference type="AlphaFoldDB" id="A0A814TBC9"/>
<feature type="domain" description="Tyrosine-protein kinase ephrin type A/B receptor-like" evidence="1">
    <location>
        <begin position="17"/>
        <end position="46"/>
    </location>
</feature>
<evidence type="ECO:0000259" key="1">
    <source>
        <dbReference type="Pfam" id="PF07699"/>
    </source>
</evidence>
<dbReference type="PANTHER" id="PTHR46104">
    <property type="entry name" value="GENE 9195-RELATED-RELATED"/>
    <property type="match status" value="1"/>
</dbReference>
<gene>
    <name evidence="2" type="ORF">BJG266_LOCUS19182</name>
    <name evidence="3" type="ORF">QVE165_LOCUS23484</name>
</gene>
<dbReference type="SUPFAM" id="SSF57184">
    <property type="entry name" value="Growth factor receptor domain"/>
    <property type="match status" value="1"/>
</dbReference>
<dbReference type="Proteomes" id="UP000663877">
    <property type="component" value="Unassembled WGS sequence"/>
</dbReference>
<evidence type="ECO:0000313" key="2">
    <source>
        <dbReference type="EMBL" id="CAF1061349.1"/>
    </source>
</evidence>
<organism evidence="3 4">
    <name type="scientific">Adineta steineri</name>
    <dbReference type="NCBI Taxonomy" id="433720"/>
    <lineage>
        <taxon>Eukaryota</taxon>
        <taxon>Metazoa</taxon>
        <taxon>Spiralia</taxon>
        <taxon>Gnathifera</taxon>
        <taxon>Rotifera</taxon>
        <taxon>Eurotatoria</taxon>
        <taxon>Bdelloidea</taxon>
        <taxon>Adinetida</taxon>
        <taxon>Adinetidae</taxon>
        <taxon>Adineta</taxon>
    </lineage>
</organism>
<sequence length="143" mass="14202">MQPCASGTYQAITGKSSVQSCLQCPIGTYGSTSGQSTCTVCPSGAYCALAASNPQYCASGTYQPVTDGTSNLACLACPAGTFAPNLGVSNCNDCPSGTYCMAGSSSTQACPSATYSAIPHRTSSSACLACPNNSNIGQTTCPS</sequence>
<dbReference type="InterPro" id="IPR011641">
    <property type="entry name" value="Tyr-kin_ephrin_A/B_rcpt-like"/>
</dbReference>
<dbReference type="EMBL" id="CAJNOM010000160">
    <property type="protein sequence ID" value="CAF1159733.1"/>
    <property type="molecule type" value="Genomic_DNA"/>
</dbReference>
<name>A0A814TBC9_9BILA</name>
<dbReference type="PANTHER" id="PTHR46104:SF1">
    <property type="entry name" value="GENE 9195-RELATED"/>
    <property type="match status" value="1"/>
</dbReference>